<dbReference type="InterPro" id="IPR051232">
    <property type="entry name" value="ARID/SWI1_ChromRemod"/>
</dbReference>
<accession>A0A811KNH5</accession>
<evidence type="ECO:0000256" key="4">
    <source>
        <dbReference type="SAM" id="Coils"/>
    </source>
</evidence>
<comment type="caution">
    <text evidence="7">The sequence shown here is derived from an EMBL/GenBank/DDBJ whole genome shotgun (WGS) entry which is preliminary data.</text>
</comment>
<feature type="region of interest" description="Disordered" evidence="5">
    <location>
        <begin position="1"/>
        <end position="21"/>
    </location>
</feature>
<feature type="compositionally biased region" description="Polar residues" evidence="5">
    <location>
        <begin position="199"/>
        <end position="211"/>
    </location>
</feature>
<feature type="region of interest" description="Disordered" evidence="5">
    <location>
        <begin position="705"/>
        <end position="820"/>
    </location>
</feature>
<evidence type="ECO:0000256" key="3">
    <source>
        <dbReference type="ARBA" id="ARBA00023242"/>
    </source>
</evidence>
<evidence type="ECO:0000259" key="6">
    <source>
        <dbReference type="PROSITE" id="PS51011"/>
    </source>
</evidence>
<feature type="domain" description="ARID" evidence="6">
    <location>
        <begin position="480"/>
        <end position="570"/>
    </location>
</feature>
<feature type="compositionally biased region" description="Polar residues" evidence="5">
    <location>
        <begin position="2100"/>
        <end position="2112"/>
    </location>
</feature>
<evidence type="ECO:0000313" key="7">
    <source>
        <dbReference type="EMBL" id="CAD5217185.1"/>
    </source>
</evidence>
<feature type="compositionally biased region" description="Polar residues" evidence="5">
    <location>
        <begin position="1793"/>
        <end position="1833"/>
    </location>
</feature>
<dbReference type="PANTHER" id="PTHR13964:SF27">
    <property type="entry name" value="HAT-TRICK, ISOFORM D"/>
    <property type="match status" value="1"/>
</dbReference>
<dbReference type="OrthoDB" id="10068428at2759"/>
<dbReference type="PANTHER" id="PTHR13964">
    <property type="entry name" value="RBP-RELATED"/>
    <property type="match status" value="1"/>
</dbReference>
<dbReference type="SUPFAM" id="SSF46774">
    <property type="entry name" value="ARID-like"/>
    <property type="match status" value="1"/>
</dbReference>
<feature type="region of interest" description="Disordered" evidence="5">
    <location>
        <begin position="1897"/>
        <end position="1933"/>
    </location>
</feature>
<feature type="region of interest" description="Disordered" evidence="5">
    <location>
        <begin position="2407"/>
        <end position="2441"/>
    </location>
</feature>
<feature type="compositionally biased region" description="Basic and acidic residues" evidence="5">
    <location>
        <begin position="1897"/>
        <end position="1909"/>
    </location>
</feature>
<dbReference type="PROSITE" id="PS51011">
    <property type="entry name" value="ARID"/>
    <property type="match status" value="1"/>
</dbReference>
<dbReference type="SMART" id="SM00501">
    <property type="entry name" value="BRIGHT"/>
    <property type="match status" value="1"/>
</dbReference>
<keyword evidence="4" id="KW-0175">Coiled coil</keyword>
<feature type="region of interest" description="Disordered" evidence="5">
    <location>
        <begin position="2592"/>
        <end position="2620"/>
    </location>
</feature>
<dbReference type="CDD" id="cd16100">
    <property type="entry name" value="ARID"/>
    <property type="match status" value="1"/>
</dbReference>
<proteinExistence type="predicted"/>
<feature type="region of interest" description="Disordered" evidence="5">
    <location>
        <begin position="2009"/>
        <end position="2030"/>
    </location>
</feature>
<feature type="compositionally biased region" description="Basic and acidic residues" evidence="5">
    <location>
        <begin position="705"/>
        <end position="801"/>
    </location>
</feature>
<dbReference type="InterPro" id="IPR025995">
    <property type="entry name" value="Tudor-knot"/>
</dbReference>
<feature type="compositionally biased region" description="Basic and acidic residues" evidence="5">
    <location>
        <begin position="1770"/>
        <end position="1781"/>
    </location>
</feature>
<feature type="region of interest" description="Disordered" evidence="5">
    <location>
        <begin position="430"/>
        <end position="483"/>
    </location>
</feature>
<dbReference type="InterPro" id="IPR016197">
    <property type="entry name" value="Chromo-like_dom_sf"/>
</dbReference>
<dbReference type="Proteomes" id="UP000614601">
    <property type="component" value="Unassembled WGS sequence"/>
</dbReference>
<evidence type="ECO:0000256" key="2">
    <source>
        <dbReference type="ARBA" id="ARBA00023163"/>
    </source>
</evidence>
<feature type="compositionally biased region" description="Basic and acidic residues" evidence="5">
    <location>
        <begin position="1004"/>
        <end position="1327"/>
    </location>
</feature>
<feature type="coiled-coil region" evidence="4">
    <location>
        <begin position="2249"/>
        <end position="2276"/>
    </location>
</feature>
<keyword evidence="3" id="KW-0539">Nucleus</keyword>
<feature type="compositionally biased region" description="Low complexity" evidence="5">
    <location>
        <begin position="1730"/>
        <end position="1743"/>
    </location>
</feature>
<dbReference type="Gene3D" id="2.30.30.140">
    <property type="match status" value="2"/>
</dbReference>
<feature type="compositionally biased region" description="Polar residues" evidence="5">
    <location>
        <begin position="1639"/>
        <end position="1654"/>
    </location>
</feature>
<feature type="compositionally biased region" description="Polar residues" evidence="5">
    <location>
        <begin position="2407"/>
        <end position="2429"/>
    </location>
</feature>
<feature type="compositionally biased region" description="Polar residues" evidence="5">
    <location>
        <begin position="2142"/>
        <end position="2160"/>
    </location>
</feature>
<feature type="compositionally biased region" description="Basic and acidic residues" evidence="5">
    <location>
        <begin position="810"/>
        <end position="820"/>
    </location>
</feature>
<feature type="coiled-coil region" evidence="4">
    <location>
        <begin position="2189"/>
        <end position="2216"/>
    </location>
</feature>
<feature type="compositionally biased region" description="Basic residues" evidence="5">
    <location>
        <begin position="231"/>
        <end position="241"/>
    </location>
</feature>
<evidence type="ECO:0000313" key="8">
    <source>
        <dbReference type="Proteomes" id="UP000614601"/>
    </source>
</evidence>
<organism evidence="7 8">
    <name type="scientific">Bursaphelenchus okinawaensis</name>
    <dbReference type="NCBI Taxonomy" id="465554"/>
    <lineage>
        <taxon>Eukaryota</taxon>
        <taxon>Metazoa</taxon>
        <taxon>Ecdysozoa</taxon>
        <taxon>Nematoda</taxon>
        <taxon>Chromadorea</taxon>
        <taxon>Rhabditida</taxon>
        <taxon>Tylenchina</taxon>
        <taxon>Tylenchomorpha</taxon>
        <taxon>Aphelenchoidea</taxon>
        <taxon>Aphelenchoididae</taxon>
        <taxon>Bursaphelenchus</taxon>
    </lineage>
</organism>
<dbReference type="SMART" id="SM00333">
    <property type="entry name" value="TUDOR"/>
    <property type="match status" value="1"/>
</dbReference>
<dbReference type="InterPro" id="IPR001606">
    <property type="entry name" value="ARID_dom"/>
</dbReference>
<feature type="compositionally biased region" description="Polar residues" evidence="5">
    <location>
        <begin position="1702"/>
        <end position="1722"/>
    </location>
</feature>
<keyword evidence="1" id="KW-0805">Transcription regulation</keyword>
<feature type="compositionally biased region" description="Basic and acidic residues" evidence="5">
    <location>
        <begin position="1419"/>
        <end position="1499"/>
    </location>
</feature>
<feature type="compositionally biased region" description="Basic and acidic residues" evidence="5">
    <location>
        <begin position="1921"/>
        <end position="1933"/>
    </location>
</feature>
<sequence>MGKTPQTPSTSAQASPVPMDRPVKIADKKGRNLGPSDFPHLLDLGTDVSAKFKGAFCEARVMEIETETVEIRVILKDQPFVEYMVTPRLVRGKIAVNEPVVVYFDGKLMEAQIQHVKDLSRYRVVFNDGDEKSLRRSQMVLKGAKHFDSQINLDNLPLDNPDRNSSADNMDLFLGTSRSITRQLKAIYQGVDPDMADSPKSSIRQQTQSDRSTSDASETDNDTNTSSTLSRPKKKKLKRQRSIQQLSVPRKRVKKGRDSSDDSDLSDSDSTTRTPKKKTRNLGLSSKHESEDSSTPAREIKKEKKKHKPSSSTEFAEGVLIMGRLKFEKKTAAFFGIVISPSAYIEAEEDPRPPEPNEYPVRILPDGKVKLFRQSQLEVFDADRIPLEELGAKLKRSYELAMKYAKMGQLPEDWSEEWIFGPMSKSRKAVRKRKLSDQSIGSFKESQKSTKDSKEKDTPPLKTPKDTDKAGQKEMAEKKKEQREQFYTKLEKFFEKNDKTLTTAPILASGDTLDLFQLFRLVRKKGGVKEMNKAAWTGFTEVMGIKGVISGEQLREQYIKYLEGFETTLKYKKDPVWTGEKEKKQRTSSVSSTSRSTISTSPSKKLSSTKSQTPSVDKSGKKLQKPEKLDKKTSHSGTRIPPPTDLDEEDGHVPADIFSQLVETRHVRAAHYSRFYSARVVDARRVPTDVILRVLTKIVAQIKEGEGDGDKGQNVKDDKTKSGQGVKDEKLKAGQGSKDQKSGQEAKHGAVLKKEDSKDFEASTSTKDSHGSQEGSSDDKKNGRDKLSMLKEPKATVKDQKSTLSSPQKQDPESDSPSKLEALEGQKTNLKITDPLHVEALEELGRITMVFVHYNGWNVRYDEWVTLDRLKVTPETRKQSMLALRTNYDFPLDVLEAVHEFYANRRLTENAYNARYLESSDEEDVNMHAKNKKKITPQAINHEALRPELRAFLYEDEGYGIPDVKPEKVEKDAFDDIPNHELAAANMIISESEAHRGKNKSTKKSKDSPKSTDKTKEAVRAVEKAKESQKVVDKSKELMKTTDKSKDLAKSADKTTEKEKKQSKEEAEKERKQKEDKTEARERRNTLKERPEAKDSKGKDEKEAGKRDDKEGGRRDDKTESRKEASGPEARERRNTHEKHDRLQKQESGEKEKTSRHRAESSHEKGAYDDKKGHNDDKKGQDEDKKGHNEEKKAQNEEKKSHNEEKKAHDEKKNEKRLQKQQSTEKFEERSSQKAKDDKKLDKKQAQKTEKKGKDEKDEDKDQKQLKGKEEREKARDDKEKAKDDKEKSKDEKEKNKDDKEKQKDDKERRKEEKARTSYSLAKEKTPRSISPTKSRYSPAKDRSQKAVSEREKASDKEKATDRERTSASESGKASDKERASITDKEKSPSKDKKHKEKMEKKERRQEKEHEKKKRHEERRKDDDKGRKDDDKGRKGDDKARKDDEKERRRAEKRKLSEEKREKEHRERRETETSDESDRKREKKDSESRSGHDKSRNASEKGQNVPENAKNQAETAKNQPKSTSERSKIQSQESSESMSSESTRFRSSRPSHKDESAIIELSQYNADSGSSEEKDPLSALNDTINSVAHQIGLDSGSASGSKAGFEGSGSRIQYDAPSGARSQYDGASGLRGQYDGASGSRNQFEATSGPSASTLKFDGTSHKLGYDSTSSTKAGYESTKTSPESSFRSQAPSEIPPPQFSPTPQSESSFNYLDTTATSEQDSQIEDPMDSSTFSMTSQSSTMRGGSATSESFVRSDAKGFRGDSAIARSDSEAMKQDSKLRSQKTPMMVRTDSLSRMSLTWQTGTERPISVRSQGYSESAQKNVPSTSSFNVEATEPTMKMALKDNEKGLKATETGLRSTEKGQKVMAEELRSTSQGFKTLLEASKLQSDALKESEAQKLASESEKSASEALNLSSSTFKHPESEAKLQEAEARRQAKARELFEATKRDLMVPLHLDMNIKSPTPPLPSHMSRDSTVTTGSTFFGLNSNQDDILGPEVMRQFEIEQNHLPVDPIQTPKNSRKKDEDSQITGRDVQQMLVNLGLIAPNAQRTSILSTNVDTGRGLKLTANGLNLAGNSNLNLAGNLNLTGLPIGAQNLRSEYESPSQSQNLRSEYESTGRYPKNSFKAVTSTSLGQGAKSGSLKQDSSFSSYQTSQNARTSESDGYRMRGTEAGQNLEAYTVQNPEFQATRSSETIANITQQLEEVKKQELQIQTELLRHQLVANQLQLQFASGTTPQNTAGLLHPEFVQVYQQALVLAQTRRKDLEQQLEFQKLAQPSANGISSLLQQTHLTIAHLAAQRRQQLEMAQLASQLPTRQQQLFAGLGLAGLGQGMGGIQGMTSQSQGTANSGALMEQMNKFLSSGQDMGALNGQNVPISGQNVALPGQNGQNMTSFATQNVVMPSAHNSTSIFGQSSTAFPPQTSQNANRTADKNSRSGQQSLSNLFNSATSQSNLTNSATSQSNLSTLASLATLAHQTSNRSTPTNVNSNLSTPAQNSTQLLPLLNNLRMANADQVRMSLVLIEQQYGHDIAQAVQAEFEGRLLNQLLTSLQTTPAPTPPHPPATQIGGQSAWNFSGTSNAQTVMQMDTLNTSLTPSTDRTATPRDPGDAPPNSSSTFPHFTVQFTTQSQAQPSNVRAELALERVTETARTMVTLEDQQRQVYDIPVQAQPCEDCGSAAPVFSRTPINTLPPQLRSDILDYVAKKEHLGKERRARPQQDVSGMSRVAQKHAVEKRKQEDLVKEIREGQANHDLPIDPAFRDVKRVFEVPTMSDVMNSIGLDVFNTQRSPETAQKPSESDSKLKSKEQTDAEVQKLLELNNLMKPDPKKDHGNSAYDEERRKNDRELEILKNKVMGMADLVEKEKIKAGLASFSIETTPEIDGLIHQTQQELAKQREVYHQTELTRQKLANEIGREQNKVGGSKGRKLY</sequence>
<dbReference type="Pfam" id="PF11717">
    <property type="entry name" value="Tudor-knot"/>
    <property type="match status" value="1"/>
</dbReference>
<dbReference type="Pfam" id="PF01388">
    <property type="entry name" value="ARID"/>
    <property type="match status" value="1"/>
</dbReference>
<feature type="compositionally biased region" description="Basic and acidic residues" evidence="5">
    <location>
        <begin position="2796"/>
        <end position="2814"/>
    </location>
</feature>
<feature type="compositionally biased region" description="Basic and acidic residues" evidence="5">
    <location>
        <begin position="2824"/>
        <end position="2839"/>
    </location>
</feature>
<feature type="compositionally biased region" description="Polar residues" evidence="5">
    <location>
        <begin position="1667"/>
        <end position="1692"/>
    </location>
</feature>
<name>A0A811KNH5_9BILA</name>
<dbReference type="Proteomes" id="UP000783686">
    <property type="component" value="Unassembled WGS sequence"/>
</dbReference>
<feature type="compositionally biased region" description="Polar residues" evidence="5">
    <location>
        <begin position="2785"/>
        <end position="2795"/>
    </location>
</feature>
<feature type="compositionally biased region" description="Basic and acidic residues" evidence="5">
    <location>
        <begin position="1339"/>
        <end position="1410"/>
    </location>
</feature>
<feature type="region of interest" description="Disordered" evidence="5">
    <location>
        <begin position="2100"/>
        <end position="2168"/>
    </location>
</feature>
<keyword evidence="2" id="KW-0804">Transcription</keyword>
<dbReference type="InterPro" id="IPR036431">
    <property type="entry name" value="ARID_dom_sf"/>
</dbReference>
<gene>
    <name evidence="7" type="ORF">BOKJ2_LOCUS6961</name>
</gene>
<dbReference type="GO" id="GO:0000976">
    <property type="term" value="F:transcription cis-regulatory region binding"/>
    <property type="evidence" value="ECO:0007669"/>
    <property type="project" value="TreeGrafter"/>
</dbReference>
<feature type="region of interest" description="Disordered" evidence="5">
    <location>
        <begin position="577"/>
        <end position="652"/>
    </location>
</feature>
<dbReference type="Gene3D" id="1.10.150.60">
    <property type="entry name" value="ARID DNA-binding domain"/>
    <property type="match status" value="1"/>
</dbReference>
<feature type="compositionally biased region" description="Polar residues" evidence="5">
    <location>
        <begin position="1"/>
        <end position="14"/>
    </location>
</feature>
<dbReference type="EMBL" id="CAJFCW020000003">
    <property type="protein sequence ID" value="CAG9107277.1"/>
    <property type="molecule type" value="Genomic_DNA"/>
</dbReference>
<feature type="compositionally biased region" description="Basic and acidic residues" evidence="5">
    <location>
        <begin position="445"/>
        <end position="483"/>
    </location>
</feature>
<feature type="compositionally biased region" description="Basic and acidic residues" evidence="5">
    <location>
        <begin position="618"/>
        <end position="633"/>
    </location>
</feature>
<protein>
    <recommendedName>
        <fullName evidence="6">ARID domain-containing protein</fullName>
    </recommendedName>
</protein>
<feature type="compositionally biased region" description="Low complexity" evidence="5">
    <location>
        <begin position="1529"/>
        <end position="1542"/>
    </location>
</feature>
<feature type="region of interest" description="Disordered" evidence="5">
    <location>
        <begin position="190"/>
        <end position="313"/>
    </location>
</feature>
<keyword evidence="8" id="KW-1185">Reference proteome</keyword>
<feature type="compositionally biased region" description="Basic and acidic residues" evidence="5">
    <location>
        <begin position="1843"/>
        <end position="1852"/>
    </location>
</feature>
<feature type="region of interest" description="Disordered" evidence="5">
    <location>
        <begin position="2708"/>
        <end position="2737"/>
    </location>
</feature>
<dbReference type="GO" id="GO:0006357">
    <property type="term" value="P:regulation of transcription by RNA polymerase II"/>
    <property type="evidence" value="ECO:0007669"/>
    <property type="project" value="TreeGrafter"/>
</dbReference>
<evidence type="ECO:0000256" key="1">
    <source>
        <dbReference type="ARBA" id="ARBA00023015"/>
    </source>
</evidence>
<dbReference type="InterPro" id="IPR002999">
    <property type="entry name" value="Tudor"/>
</dbReference>
<feature type="compositionally biased region" description="Polar residues" evidence="5">
    <location>
        <begin position="2592"/>
        <end position="2601"/>
    </location>
</feature>
<dbReference type="EMBL" id="CAJFDH010000003">
    <property type="protein sequence ID" value="CAD5217185.1"/>
    <property type="molecule type" value="Genomic_DNA"/>
</dbReference>
<evidence type="ECO:0000256" key="5">
    <source>
        <dbReference type="SAM" id="MobiDB-lite"/>
    </source>
</evidence>
<dbReference type="SUPFAM" id="SSF54160">
    <property type="entry name" value="Chromo domain-like"/>
    <property type="match status" value="1"/>
</dbReference>
<feature type="region of interest" description="Disordered" evidence="5">
    <location>
        <begin position="990"/>
        <end position="1868"/>
    </location>
</feature>
<dbReference type="GO" id="GO:0005634">
    <property type="term" value="C:nucleus"/>
    <property type="evidence" value="ECO:0007669"/>
    <property type="project" value="TreeGrafter"/>
</dbReference>
<feature type="region of interest" description="Disordered" evidence="5">
    <location>
        <begin position="2785"/>
        <end position="2839"/>
    </location>
</feature>
<feature type="compositionally biased region" description="Low complexity" evidence="5">
    <location>
        <begin position="587"/>
        <end position="615"/>
    </location>
</feature>
<dbReference type="SMART" id="SM01014">
    <property type="entry name" value="ARID"/>
    <property type="match status" value="1"/>
</dbReference>
<reference evidence="7" key="1">
    <citation type="submission" date="2020-09" db="EMBL/GenBank/DDBJ databases">
        <authorList>
            <person name="Kikuchi T."/>
        </authorList>
    </citation>
    <scope>NUCLEOTIDE SEQUENCE</scope>
    <source>
        <strain evidence="7">SH1</strain>
    </source>
</reference>
<feature type="compositionally biased region" description="Polar residues" evidence="5">
    <location>
        <begin position="1500"/>
        <end position="1522"/>
    </location>
</feature>